<dbReference type="Proteomes" id="UP000321940">
    <property type="component" value="Chromosome"/>
</dbReference>
<protein>
    <submittedName>
        <fullName evidence="2">Uncharacterized protein</fullName>
    </submittedName>
</protein>
<proteinExistence type="predicted"/>
<keyword evidence="1" id="KW-1133">Transmembrane helix</keyword>
<accession>A0A5B9D083</accession>
<name>A0A5B9D083_9HYPH</name>
<sequence length="186" mass="21429">MSTSLIIERLIGAGLIIFIYAIFFSVFFSTVMTILALYYSFIKRTILLWAMWRKLQKGAVEDLRYDQAEGRGQNIVPATQFSVLSFKKSLELSKKDYSILFSITFVMFVLFTVLIIFAVFLPKSAIFLHNHAPFLLHIGSLVAQLLFGLWTCIVVTLPVILILHNLLLLWREKSSEEMRKICLSRK</sequence>
<reference evidence="2 3" key="1">
    <citation type="journal article" date="2020" name="Int. J. Syst. Evol. Microbiol.">
        <title>Bartonella kosoyi sp. nov. and Bartonella krasnovii sp. nov., two novel species closely related to the zoonotic Bartonella elizabethae, isolated from black rats and wild desert rodent-fleas.</title>
        <authorList>
            <person name="Gutierrez R."/>
            <person name="Shalit T."/>
            <person name="Markus B."/>
            <person name="Yuan C."/>
            <person name="Nachum-Biala Y."/>
            <person name="Elad D."/>
            <person name="Harrus S."/>
        </authorList>
    </citation>
    <scope>NUCLEOTIDE SEQUENCE [LARGE SCALE GENOMIC DNA]</scope>
    <source>
        <strain evidence="2 3">Tel Aviv</strain>
    </source>
</reference>
<feature type="transmembrane region" description="Helical" evidence="1">
    <location>
        <begin position="141"/>
        <end position="170"/>
    </location>
</feature>
<dbReference type="AlphaFoldDB" id="A0A5B9D083"/>
<evidence type="ECO:0000313" key="2">
    <source>
        <dbReference type="EMBL" id="QEE09800.1"/>
    </source>
</evidence>
<gene>
    <name evidence="2" type="ORF">D1093_09590</name>
</gene>
<dbReference type="RefSeq" id="WP_120099826.1">
    <property type="nucleotide sequence ID" value="NZ_CP031843.2"/>
</dbReference>
<evidence type="ECO:0000256" key="1">
    <source>
        <dbReference type="SAM" id="Phobius"/>
    </source>
</evidence>
<organism evidence="2 3">
    <name type="scientific">Bartonella kosoyi</name>
    <dbReference type="NCBI Taxonomy" id="2133959"/>
    <lineage>
        <taxon>Bacteria</taxon>
        <taxon>Pseudomonadati</taxon>
        <taxon>Pseudomonadota</taxon>
        <taxon>Alphaproteobacteria</taxon>
        <taxon>Hyphomicrobiales</taxon>
        <taxon>Bartonellaceae</taxon>
        <taxon>Bartonella</taxon>
    </lineage>
</organism>
<dbReference type="KEGG" id="bky:D1093_09590"/>
<dbReference type="EMBL" id="CP031843">
    <property type="protein sequence ID" value="QEE09800.1"/>
    <property type="molecule type" value="Genomic_DNA"/>
</dbReference>
<evidence type="ECO:0000313" key="3">
    <source>
        <dbReference type="Proteomes" id="UP000321940"/>
    </source>
</evidence>
<keyword evidence="1" id="KW-0812">Transmembrane</keyword>
<keyword evidence="3" id="KW-1185">Reference proteome</keyword>
<keyword evidence="1" id="KW-0472">Membrane</keyword>
<feature type="transmembrane region" description="Helical" evidence="1">
    <location>
        <begin position="97"/>
        <end position="121"/>
    </location>
</feature>
<feature type="transmembrane region" description="Helical" evidence="1">
    <location>
        <begin position="12"/>
        <end position="41"/>
    </location>
</feature>